<dbReference type="OrthoDB" id="5095531at2759"/>
<evidence type="ECO:0000256" key="1">
    <source>
        <dbReference type="SAM" id="MobiDB-lite"/>
    </source>
</evidence>
<accession>A0A2T4GVW8</accession>
<dbReference type="EMBL" id="CP064747">
    <property type="protein sequence ID" value="QPC59017.1"/>
    <property type="molecule type" value="Genomic_DNA"/>
</dbReference>
<dbReference type="Proteomes" id="UP000241587">
    <property type="component" value="Unassembled WGS sequence"/>
</dbReference>
<keyword evidence="4" id="KW-1185">Reference proteome</keyword>
<sequence length="413" mass="46557">MDDEDTHFTLHLPCLAVLDVPKELVDRLNTFLWMYPYDPIVLNDALRAVLVHDRIIKAADREAETWAYEVVDGRRWVKHAVPNVALATFVIYWPHYMRYHEEKSNSRHIHPFRFIHAHYVRDSFKYGMRMTICPAHLNTGRISELVANLRSLSPDIPANHFIPVLPQSMPGTQLIWPNGTRAAEKGSADLHALILLNDIKLCGLPSYHHRDDGLKLITMPGCFANAVIRLRSPRQTYAPIIPISMFWTPDIRGPFVCISGTRWSVGPFFKDIDPTMVPESFHQKPGSIAEALKELCDPDVSEEAFLRQTKERQRMRLNLARALNIPVENLRFDGISGLLTWDGMQSEVVLAAEKKAIPSVVGRAVGVPHILHKSIPAPSPNRAHTSPCPDNEPASVDSAGRTRVQGGGQRKRP</sequence>
<evidence type="ECO:0000313" key="4">
    <source>
        <dbReference type="Proteomes" id="UP000241587"/>
    </source>
</evidence>
<dbReference type="Proteomes" id="UP000663297">
    <property type="component" value="Chromosome 1"/>
</dbReference>
<reference evidence="2 4" key="1">
    <citation type="submission" date="2018-02" db="EMBL/GenBank/DDBJ databases">
        <title>Fusarium culmorum secondary metabolites in fungal-bacterial-plant interactions.</title>
        <authorList>
            <person name="Schmidt R."/>
        </authorList>
    </citation>
    <scope>NUCLEOTIDE SEQUENCE [LARGE SCALE GENOMIC DNA]</scope>
    <source>
        <strain evidence="2 4">PV</strain>
    </source>
</reference>
<evidence type="ECO:0000313" key="3">
    <source>
        <dbReference type="EMBL" id="QPC59017.1"/>
    </source>
</evidence>
<organism evidence="2 4">
    <name type="scientific">Fusarium culmorum</name>
    <dbReference type="NCBI Taxonomy" id="5516"/>
    <lineage>
        <taxon>Eukaryota</taxon>
        <taxon>Fungi</taxon>
        <taxon>Dikarya</taxon>
        <taxon>Ascomycota</taxon>
        <taxon>Pezizomycotina</taxon>
        <taxon>Sordariomycetes</taxon>
        <taxon>Hypocreomycetidae</taxon>
        <taxon>Hypocreales</taxon>
        <taxon>Nectriaceae</taxon>
        <taxon>Fusarium</taxon>
    </lineage>
</organism>
<name>A0A2T4GVW8_FUSCU</name>
<proteinExistence type="predicted"/>
<feature type="region of interest" description="Disordered" evidence="1">
    <location>
        <begin position="373"/>
        <end position="413"/>
    </location>
</feature>
<protein>
    <submittedName>
        <fullName evidence="2">Uncharacterized protein</fullName>
    </submittedName>
</protein>
<evidence type="ECO:0000313" key="2">
    <source>
        <dbReference type="EMBL" id="PTD07671.1"/>
    </source>
</evidence>
<reference evidence="3" key="2">
    <citation type="submission" date="2020-11" db="EMBL/GenBank/DDBJ databases">
        <title>The chromosome-scale genome resource for two endophytic Fusarium species: F. culmorum and F. pseudograminearum.</title>
        <authorList>
            <person name="Yuan Z."/>
        </authorList>
    </citation>
    <scope>NUCLEOTIDE SEQUENCE</scope>
    <source>
        <strain evidence="3">Class2-1B</strain>
    </source>
</reference>
<dbReference type="AlphaFoldDB" id="A0A2T4GVW8"/>
<gene>
    <name evidence="2" type="ORF">FCULG_00005373</name>
    <name evidence="3" type="ORF">HYE67_001248</name>
</gene>
<dbReference type="EMBL" id="PVEM01000006">
    <property type="protein sequence ID" value="PTD07671.1"/>
    <property type="molecule type" value="Genomic_DNA"/>
</dbReference>